<dbReference type="InterPro" id="IPR001268">
    <property type="entry name" value="NADH_UbQ_OxRdtase_30kDa_su"/>
</dbReference>
<feature type="compositionally biased region" description="Basic and acidic residues" evidence="5">
    <location>
        <begin position="146"/>
        <end position="155"/>
    </location>
</feature>
<feature type="non-terminal residue" evidence="8">
    <location>
        <position position="550"/>
    </location>
</feature>
<dbReference type="PANTHER" id="PTHR43485:SF1">
    <property type="entry name" value="FORMATE HYDROGENLYASE SUBUNIT 5-RELATED"/>
    <property type="match status" value="1"/>
</dbReference>
<dbReference type="PROSITE" id="PS00507">
    <property type="entry name" value="NI_HGENASE_L_1"/>
    <property type="match status" value="1"/>
</dbReference>
<dbReference type="GO" id="GO:0016151">
    <property type="term" value="F:nickel cation binding"/>
    <property type="evidence" value="ECO:0007669"/>
    <property type="project" value="InterPro"/>
</dbReference>
<evidence type="ECO:0000256" key="5">
    <source>
        <dbReference type="SAM" id="MobiDB-lite"/>
    </source>
</evidence>
<evidence type="ECO:0000256" key="2">
    <source>
        <dbReference type="ARBA" id="ARBA00022448"/>
    </source>
</evidence>
<dbReference type="Gene3D" id="3.30.460.80">
    <property type="entry name" value="NADH:ubiquinone oxidoreductase, 30kDa subunit"/>
    <property type="match status" value="1"/>
</dbReference>
<dbReference type="InterPro" id="IPR001135">
    <property type="entry name" value="NADH_Q_OxRdtase_suD"/>
</dbReference>
<dbReference type="Pfam" id="PF00346">
    <property type="entry name" value="Complex1_49kDa"/>
    <property type="match status" value="1"/>
</dbReference>
<dbReference type="GO" id="GO:0008901">
    <property type="term" value="F:ferredoxin hydrogenase activity"/>
    <property type="evidence" value="ECO:0007669"/>
    <property type="project" value="InterPro"/>
</dbReference>
<comment type="subcellular location">
    <subcellularLocation>
        <location evidence="1">Cell membrane</location>
        <topology evidence="1">Peripheral membrane protein</topology>
    </subcellularLocation>
</comment>
<comment type="caution">
    <text evidence="8">The sequence shown here is derived from an EMBL/GenBank/DDBJ whole genome shotgun (WGS) entry which is preliminary data.</text>
</comment>
<evidence type="ECO:0000313" key="8">
    <source>
        <dbReference type="EMBL" id="GAF71159.1"/>
    </source>
</evidence>
<keyword evidence="2" id="KW-0813">Transport</keyword>
<dbReference type="PANTHER" id="PTHR43485">
    <property type="entry name" value="HYDROGENASE-4 COMPONENT G"/>
    <property type="match status" value="1"/>
</dbReference>
<dbReference type="InterPro" id="IPR029014">
    <property type="entry name" value="NiFe-Hase_large"/>
</dbReference>
<proteinExistence type="predicted"/>
<evidence type="ECO:0008006" key="9">
    <source>
        <dbReference type="Google" id="ProtNLM"/>
    </source>
</evidence>
<dbReference type="InterPro" id="IPR037232">
    <property type="entry name" value="NADH_quin_OxRdtase_su_C/D-like"/>
</dbReference>
<dbReference type="GO" id="GO:0051287">
    <property type="term" value="F:NAD binding"/>
    <property type="evidence" value="ECO:0007669"/>
    <property type="project" value="InterPro"/>
</dbReference>
<dbReference type="InterPro" id="IPR020396">
    <property type="entry name" value="NADH_UbQ_OxRdtase_CS"/>
</dbReference>
<accession>X0RQM5</accession>
<dbReference type="EMBL" id="BARS01000064">
    <property type="protein sequence ID" value="GAF71159.1"/>
    <property type="molecule type" value="Genomic_DNA"/>
</dbReference>
<dbReference type="Pfam" id="PF00329">
    <property type="entry name" value="Complex1_30kDa"/>
    <property type="match status" value="1"/>
</dbReference>
<reference evidence="8" key="1">
    <citation type="journal article" date="2014" name="Front. Microbiol.">
        <title>High frequency of phylogenetically diverse reductive dehalogenase-homologous genes in deep subseafloor sedimentary metagenomes.</title>
        <authorList>
            <person name="Kawai M."/>
            <person name="Futagami T."/>
            <person name="Toyoda A."/>
            <person name="Takaki Y."/>
            <person name="Nishi S."/>
            <person name="Hori S."/>
            <person name="Arai W."/>
            <person name="Tsubouchi T."/>
            <person name="Morono Y."/>
            <person name="Uchiyama I."/>
            <person name="Ito T."/>
            <person name="Fujiyama A."/>
            <person name="Inagaki F."/>
            <person name="Takami H."/>
        </authorList>
    </citation>
    <scope>NUCLEOTIDE SEQUENCE</scope>
    <source>
        <strain evidence="8">Expedition CK06-06</strain>
    </source>
</reference>
<dbReference type="InterPro" id="IPR018194">
    <property type="entry name" value="Ni-dep_hyd_lsu_Ni_BS"/>
</dbReference>
<dbReference type="PROSITE" id="PS00542">
    <property type="entry name" value="COMPLEX1_30K"/>
    <property type="match status" value="1"/>
</dbReference>
<dbReference type="Gene3D" id="1.10.645.10">
    <property type="entry name" value="Cytochrome-c3 Hydrogenase, chain B"/>
    <property type="match status" value="1"/>
</dbReference>
<dbReference type="GO" id="GO:0048038">
    <property type="term" value="F:quinone binding"/>
    <property type="evidence" value="ECO:0007669"/>
    <property type="project" value="InterPro"/>
</dbReference>
<evidence type="ECO:0000256" key="3">
    <source>
        <dbReference type="ARBA" id="ARBA00023002"/>
    </source>
</evidence>
<dbReference type="InterPro" id="IPR052197">
    <property type="entry name" value="ComplexI_49kDa-like"/>
</dbReference>
<evidence type="ECO:0000259" key="7">
    <source>
        <dbReference type="Pfam" id="PF00346"/>
    </source>
</evidence>
<dbReference type="InterPro" id="IPR001501">
    <property type="entry name" value="Ni-dep_hyd_lsu"/>
</dbReference>
<dbReference type="AlphaFoldDB" id="X0RQM5"/>
<dbReference type="GO" id="GO:0008137">
    <property type="term" value="F:NADH dehydrogenase (ubiquinone) activity"/>
    <property type="evidence" value="ECO:0007669"/>
    <property type="project" value="InterPro"/>
</dbReference>
<evidence type="ECO:0000259" key="6">
    <source>
        <dbReference type="Pfam" id="PF00329"/>
    </source>
</evidence>
<dbReference type="GO" id="GO:0016651">
    <property type="term" value="F:oxidoreductase activity, acting on NAD(P)H"/>
    <property type="evidence" value="ECO:0007669"/>
    <property type="project" value="InterPro"/>
</dbReference>
<dbReference type="Pfam" id="PF00374">
    <property type="entry name" value="NiFeSe_Hases"/>
    <property type="match status" value="1"/>
</dbReference>
<gene>
    <name evidence="8" type="ORF">S01H1_00199</name>
</gene>
<feature type="compositionally biased region" description="Polar residues" evidence="5">
    <location>
        <begin position="157"/>
        <end position="169"/>
    </location>
</feature>
<feature type="domain" description="NADH:ubiquinone oxidoreductase 30kDa subunit" evidence="6">
    <location>
        <begin position="31"/>
        <end position="144"/>
    </location>
</feature>
<evidence type="ECO:0000256" key="4">
    <source>
        <dbReference type="ARBA" id="ARBA00023027"/>
    </source>
</evidence>
<feature type="domain" description="NADH-quinone oxidoreductase subunit D" evidence="7">
    <location>
        <begin position="290"/>
        <end position="458"/>
    </location>
</feature>
<keyword evidence="4" id="KW-0520">NAD</keyword>
<protein>
    <recommendedName>
        <fullName evidence="9">NADH:ubiquinone oxidoreductase 30kDa subunit domain-containing protein</fullName>
    </recommendedName>
</protein>
<evidence type="ECO:0000256" key="1">
    <source>
        <dbReference type="ARBA" id="ARBA00004202"/>
    </source>
</evidence>
<dbReference type="GO" id="GO:0005886">
    <property type="term" value="C:plasma membrane"/>
    <property type="evidence" value="ECO:0007669"/>
    <property type="project" value="UniProtKB-SubCell"/>
</dbReference>
<dbReference type="SUPFAM" id="SSF143243">
    <property type="entry name" value="Nqo5-like"/>
    <property type="match status" value="1"/>
</dbReference>
<feature type="region of interest" description="Disordered" evidence="5">
    <location>
        <begin position="146"/>
        <end position="169"/>
    </location>
</feature>
<organism evidence="8">
    <name type="scientific">marine sediment metagenome</name>
    <dbReference type="NCBI Taxonomy" id="412755"/>
    <lineage>
        <taxon>unclassified sequences</taxon>
        <taxon>metagenomes</taxon>
        <taxon>ecological metagenomes</taxon>
    </lineage>
</organism>
<dbReference type="SUPFAM" id="SSF56762">
    <property type="entry name" value="HydB/Nqo4-like"/>
    <property type="match status" value="1"/>
</dbReference>
<name>X0RQM5_9ZZZZ</name>
<sequence>MNQEELNNRLQEIEDKLTVVEQPADNRIWLTCEAENSYEINKFLFEEVPLRFVIATGIDSDDCFEVLYHYAYDETGCMITLKANIGDRENPAIESIAPFLPGAEWIEREIHDILGIDFRNHPDLRRLILADDWPEGVYPLRKDAEKPVIRPDGEPSTRPTVQSQSPARRTVSLSKPVVVVGPFHPLQEEMEFFQLSVDGEIVTDIDMRISYNHRGIEKISESLQFDQVPFLVSRICGICSATHPLAYVQAVEELAGIKPPERALYVRTIINELERIHSHLLWVGLAGHFIGYDTVFMWAWKYREPVLDLLEEITGNRNNYGNVKVGGCREDIPNELVPKILKELDAIEKKTEMLTKAVLDDPVLHARLKGVGILSKEDAIKYAVTGPTARGSGVAIDVRRDDPYAVYGELDWNVISQPAGDVFAKAVVRLLETFESIKIVRQALKKLPDGPVAVEVKEIPPGEAVGHAEAPRGETFHYVRSDGGNRPVRHKVRAPSFVNVPSFKASCIGEHIADVTITLAAVDPCYSCTERLAVVDSNNKVIHDYDTLLR</sequence>
<keyword evidence="3" id="KW-0560">Oxidoreductase</keyword>